<proteinExistence type="predicted"/>
<organism evidence="2 3">
    <name type="scientific">Leishmania martiniquensis</name>
    <dbReference type="NCBI Taxonomy" id="1580590"/>
    <lineage>
        <taxon>Eukaryota</taxon>
        <taxon>Discoba</taxon>
        <taxon>Euglenozoa</taxon>
        <taxon>Kinetoplastea</taxon>
        <taxon>Metakinetoplastina</taxon>
        <taxon>Trypanosomatida</taxon>
        <taxon>Trypanosomatidae</taxon>
        <taxon>Leishmaniinae</taxon>
        <taxon>Leishmania</taxon>
    </lineage>
</organism>
<dbReference type="Proteomes" id="UP000673552">
    <property type="component" value="Chromosome 32"/>
</dbReference>
<protein>
    <submittedName>
        <fullName evidence="2">Uncharacterized protein</fullName>
    </submittedName>
</protein>
<evidence type="ECO:0000313" key="3">
    <source>
        <dbReference type="Proteomes" id="UP000673552"/>
    </source>
</evidence>
<accession>A0A836GBQ4</accession>
<feature type="region of interest" description="Disordered" evidence="1">
    <location>
        <begin position="129"/>
        <end position="172"/>
    </location>
</feature>
<keyword evidence="3" id="KW-1185">Reference proteome</keyword>
<name>A0A836GBQ4_9TRYP</name>
<dbReference type="GeneID" id="92511785"/>
<reference evidence="2 3" key="1">
    <citation type="submission" date="2021-03" db="EMBL/GenBank/DDBJ databases">
        <title>Leishmania (Mundinia) martiniquensis Genome sequencing and assembly.</title>
        <authorList>
            <person name="Almutairi H."/>
            <person name="Gatherer D."/>
        </authorList>
    </citation>
    <scope>NUCLEOTIDE SEQUENCE [LARGE SCALE GENOMIC DNA]</scope>
    <source>
        <strain evidence="2">LSCM1</strain>
    </source>
</reference>
<evidence type="ECO:0000313" key="2">
    <source>
        <dbReference type="EMBL" id="KAG5470429.1"/>
    </source>
</evidence>
<dbReference type="RefSeq" id="XP_067175822.1">
    <property type="nucleotide sequence ID" value="XM_067319273.1"/>
</dbReference>
<dbReference type="OrthoDB" id="271978at2759"/>
<sequence length="472" mass="51845">MIRDQCHAYCQCTYCAQKPQERSCNNGTSMWAAMESLDRPGMSKDELYMKSLRQSLRAKAFLDSSKNAGKFIPDEQLLSSMKRQEAKELALTAELVPVRRRDRLQELVLLEHKNRLREEAALRAQRRALGLPDEEEEPISAPHSESPASTRPSSKGSPQQSLSNGAATPASRCSAEHDLHVMLKGIKDIVEEDSAASSEPLSHKQVYRLRQLIHTQKKKTREMINNCENRPHVCGHCLDVDVQARHLSAAPHGSVAFGLTGKVINPEEGIKFGTTAPRGFDGTYDASAVDPALVSGNKSRLPSYNAHPYGTGMVFLPVSSLRQASGSTGGNQSARFRATFNNNIGREETVDAELQFPGSTYNVYDTGFATEAAPQAAAKSGKAERTVKIDTASSNASLQNAANEQRADAVAAAPAAPEQPAYSSSTAMWMTTNQKRELDMRRFAEFQQKMKENSKRVYEETASRFNKAASAY</sequence>
<dbReference type="AlphaFoldDB" id="A0A836GBQ4"/>
<evidence type="ECO:0000256" key="1">
    <source>
        <dbReference type="SAM" id="MobiDB-lite"/>
    </source>
</evidence>
<gene>
    <name evidence="2" type="ORF">LSCM1_01673</name>
</gene>
<feature type="compositionally biased region" description="Polar residues" evidence="1">
    <location>
        <begin position="146"/>
        <end position="166"/>
    </location>
</feature>
<comment type="caution">
    <text evidence="2">The sequence shown here is derived from an EMBL/GenBank/DDBJ whole genome shotgun (WGS) entry which is preliminary data.</text>
</comment>
<dbReference type="KEGG" id="lmat:92511785"/>
<dbReference type="EMBL" id="JAFEUZ010000032">
    <property type="protein sequence ID" value="KAG5470429.1"/>
    <property type="molecule type" value="Genomic_DNA"/>
</dbReference>